<dbReference type="Pfam" id="PF09479">
    <property type="entry name" value="Flg_new"/>
    <property type="match status" value="2"/>
</dbReference>
<dbReference type="InterPro" id="IPR036116">
    <property type="entry name" value="FN3_sf"/>
</dbReference>
<dbReference type="Pfam" id="PF00041">
    <property type="entry name" value="fn3"/>
    <property type="match status" value="1"/>
</dbReference>
<evidence type="ECO:0000259" key="3">
    <source>
        <dbReference type="PROSITE" id="PS50853"/>
    </source>
</evidence>
<dbReference type="GO" id="GO:0030313">
    <property type="term" value="C:cell envelope"/>
    <property type="evidence" value="ECO:0007669"/>
    <property type="project" value="UniProtKB-SubCell"/>
</dbReference>
<evidence type="ECO:0000313" key="4">
    <source>
        <dbReference type="EMBL" id="SEA53367.1"/>
    </source>
</evidence>
<feature type="compositionally biased region" description="Low complexity" evidence="2">
    <location>
        <begin position="198"/>
        <end position="208"/>
    </location>
</feature>
<feature type="region of interest" description="Disordered" evidence="2">
    <location>
        <begin position="116"/>
        <end position="151"/>
    </location>
</feature>
<name>A0A1H4BZ82_9FIRM</name>
<evidence type="ECO:0000256" key="1">
    <source>
        <dbReference type="ARBA" id="ARBA00004196"/>
    </source>
</evidence>
<dbReference type="InterPro" id="IPR013783">
    <property type="entry name" value="Ig-like_fold"/>
</dbReference>
<feature type="compositionally biased region" description="Polar residues" evidence="2">
    <location>
        <begin position="134"/>
        <end position="144"/>
    </location>
</feature>
<keyword evidence="5" id="KW-1185">Reference proteome</keyword>
<sequence>MIYIGIRYNYNVWVPEHTATQEEVDEYTTLGLANPPAVGDLVPGKFSEMAVSVQLNPVESTVPVDTYNCTVEAYNLTVADGEKIDTVDIGGTIYPGIVTGDPSTYASDIAKTGADTTDENTRVAKSSAAIGMNEGSSTGLSMSDTTATTTSDGYSVSIKASLSETIKAGLNLVIVNLGAETKLSQSLSGGWSQTWTTTNSTGTTVSGTFPSLPKSAQTGTDTSGNPTSDYAFNTTLAQWRADLNNGEAIKMDDGSTITGRTQVVGYLVDGIDGAPSALPENLHVAATTEDSALLAWTVPSANGRKPGSYKVYYAKGSDANYQPVKRGGSDLIVNGNAAGCLVTGLSSNSDYYFRLEAYSAVNAQGTKSIKGPYAQGRTKGSTDSFMPIIDTPPTDKYANIGDAANFEIVAHAQKEGDTLSYQWQQLIQGNYTATWTDLPGQTAATFNAAYYDENGQITTANTNDLEGTIYRCVVTETSAAGNQNARAISRSATLHIGGGSDASLALNVPMEQDAVVDAADDGLAVTAISGKALGLTGSLTKATVAESAPEGNGDMSLTSTAGSEVKIHLIDEGTDTQSAQKSATIDAQGGYTAELDALAAGSYTLVATYLTDGDTKTTWSQAISLTVLDANTPHSITYKLNGGTNAYNNPATFTLDTGIITLADAEKTGATFTGWYRDAQLTQKVEEIDTAKEAGDITLYAGWENIIYTIRYELDGGINAVDNPESYTIDDHITLGAATREGYTFEGWYTDSELSQVTTGIPTGTTGDQVFYAKWKEVVPPPVAPDESGRFPISNDADLVAVAQAMATDPDTYTGANYYLTGNIDGGGGTWTLAMGNEAHPFTGTFDGQDHYILGLSWAAARNRWDSLVPLERLDG</sequence>
<dbReference type="Gene3D" id="2.60.40.10">
    <property type="entry name" value="Immunoglobulins"/>
    <property type="match status" value="1"/>
</dbReference>
<dbReference type="RefSeq" id="WP_090307601.1">
    <property type="nucleotide sequence ID" value="NZ_FNRK01000013.1"/>
</dbReference>
<protein>
    <submittedName>
        <fullName evidence="4">Listeria/Bacterioides repeat-containing protein</fullName>
    </submittedName>
</protein>
<dbReference type="PROSITE" id="PS50853">
    <property type="entry name" value="FN3"/>
    <property type="match status" value="1"/>
</dbReference>
<evidence type="ECO:0000256" key="2">
    <source>
        <dbReference type="SAM" id="MobiDB-lite"/>
    </source>
</evidence>
<reference evidence="4 5" key="1">
    <citation type="submission" date="2016-10" db="EMBL/GenBank/DDBJ databases">
        <authorList>
            <person name="de Groot N.N."/>
        </authorList>
    </citation>
    <scope>NUCLEOTIDE SEQUENCE [LARGE SCALE GENOMIC DNA]</scope>
    <source>
        <strain evidence="4 5">SR12</strain>
    </source>
</reference>
<proteinExistence type="predicted"/>
<dbReference type="SMART" id="SM00060">
    <property type="entry name" value="FN3"/>
    <property type="match status" value="1"/>
</dbReference>
<dbReference type="InterPro" id="IPR042229">
    <property type="entry name" value="Listeria/Bacterioides_rpt_sf"/>
</dbReference>
<feature type="region of interest" description="Disordered" evidence="2">
    <location>
        <begin position="198"/>
        <end position="229"/>
    </location>
</feature>
<dbReference type="InterPro" id="IPR003961">
    <property type="entry name" value="FN3_dom"/>
</dbReference>
<feature type="compositionally biased region" description="Polar residues" evidence="2">
    <location>
        <begin position="214"/>
        <end position="229"/>
    </location>
</feature>
<organism evidence="4 5">
    <name type="scientific">Eubacterium aggregans</name>
    <dbReference type="NCBI Taxonomy" id="81409"/>
    <lineage>
        <taxon>Bacteria</taxon>
        <taxon>Bacillati</taxon>
        <taxon>Bacillota</taxon>
        <taxon>Clostridia</taxon>
        <taxon>Eubacteriales</taxon>
        <taxon>Eubacteriaceae</taxon>
        <taxon>Eubacterium</taxon>
    </lineage>
</organism>
<dbReference type="STRING" id="81409.SAMN04515656_1133"/>
<dbReference type="Proteomes" id="UP000199394">
    <property type="component" value="Unassembled WGS sequence"/>
</dbReference>
<dbReference type="Gene3D" id="2.60.40.4270">
    <property type="entry name" value="Listeria-Bacteroides repeat domain"/>
    <property type="match status" value="2"/>
</dbReference>
<feature type="domain" description="Fibronectin type-III" evidence="3">
    <location>
        <begin position="278"/>
        <end position="381"/>
    </location>
</feature>
<gene>
    <name evidence="4" type="ORF">SAMN04515656_1133</name>
</gene>
<dbReference type="CDD" id="cd00063">
    <property type="entry name" value="FN3"/>
    <property type="match status" value="1"/>
</dbReference>
<accession>A0A1H4BZ82</accession>
<dbReference type="SUPFAM" id="SSF49265">
    <property type="entry name" value="Fibronectin type III"/>
    <property type="match status" value="1"/>
</dbReference>
<dbReference type="InterPro" id="IPR013378">
    <property type="entry name" value="InlB-like_B-rpt"/>
</dbReference>
<comment type="subcellular location">
    <subcellularLocation>
        <location evidence="1">Cell envelope</location>
    </subcellularLocation>
</comment>
<dbReference type="AlphaFoldDB" id="A0A1H4BZ82"/>
<evidence type="ECO:0000313" key="5">
    <source>
        <dbReference type="Proteomes" id="UP000199394"/>
    </source>
</evidence>
<dbReference type="NCBIfam" id="TIGR02543">
    <property type="entry name" value="List_Bact_rpt"/>
    <property type="match status" value="2"/>
</dbReference>
<dbReference type="EMBL" id="FNRK01000013">
    <property type="protein sequence ID" value="SEA53367.1"/>
    <property type="molecule type" value="Genomic_DNA"/>
</dbReference>
<dbReference type="OrthoDB" id="1775972at2"/>